<dbReference type="GO" id="GO:0004675">
    <property type="term" value="F:transmembrane receptor protein serine/threonine kinase activity"/>
    <property type="evidence" value="ECO:0007669"/>
    <property type="project" value="InterPro"/>
</dbReference>
<accession>A0A6V7VZL9</accession>
<protein>
    <recommendedName>
        <fullName evidence="2">Activin types I and II receptor domain-containing protein</fullName>
    </recommendedName>
</protein>
<reference evidence="3 4" key="1">
    <citation type="submission" date="2020-08" db="EMBL/GenBank/DDBJ databases">
        <authorList>
            <person name="Koutsovoulos G."/>
            <person name="Danchin GJ E."/>
        </authorList>
    </citation>
    <scope>NUCLEOTIDE SEQUENCE [LARGE SCALE GENOMIC DNA]</scope>
</reference>
<feature type="domain" description="Activin types I and II receptor" evidence="2">
    <location>
        <begin position="73"/>
        <end position="151"/>
    </location>
</feature>
<sequence length="319" mass="36221">MQNNKLNKGCGKCDSTTCKDCQGNLCNAEDAFTYYCLDNDGRSLKECENPECFISKDSTAGCGTCDKRNIESSCVDCKDLKCNSKDLLTKTIFCYEKVKNGNVKEGKRPCLLKKCFISYDNKIVEQGCGDTPKEIKDIQFAVCEQPLCNTKELFDKTLFCLNKSIRDEEFIKGIRQCNQECYVFRYMNGNLAQSCGNCKGKDSNYCYACKKNYCNEEKNVYKKCRLDNNKESNYCGIKHGDDCYIEIRKNNIAVRGCGKCPSLACVTCNTNMCNLNYDFKTLCRSKNGNEKCEETSCFIASVDEGEKGRIQKFNRITEM</sequence>
<organism evidence="3 4">
    <name type="scientific">Meloidogyne enterolobii</name>
    <name type="common">Root-knot nematode worm</name>
    <name type="synonym">Meloidogyne mayaguensis</name>
    <dbReference type="NCBI Taxonomy" id="390850"/>
    <lineage>
        <taxon>Eukaryota</taxon>
        <taxon>Metazoa</taxon>
        <taxon>Ecdysozoa</taxon>
        <taxon>Nematoda</taxon>
        <taxon>Chromadorea</taxon>
        <taxon>Rhabditida</taxon>
        <taxon>Tylenchina</taxon>
        <taxon>Tylenchomorpha</taxon>
        <taxon>Tylenchoidea</taxon>
        <taxon>Meloidogynidae</taxon>
        <taxon>Meloidogyninae</taxon>
        <taxon>Meloidogyne</taxon>
    </lineage>
</organism>
<dbReference type="Pfam" id="PF01064">
    <property type="entry name" value="Activin_recp"/>
    <property type="match status" value="1"/>
</dbReference>
<dbReference type="AlphaFoldDB" id="A0A6V7VZL9"/>
<comment type="caution">
    <text evidence="3">The sequence shown here is derived from an EMBL/GenBank/DDBJ whole genome shotgun (WGS) entry which is preliminary data.</text>
</comment>
<dbReference type="EMBL" id="CAJEWN010000369">
    <property type="protein sequence ID" value="CAD2180377.1"/>
    <property type="molecule type" value="Genomic_DNA"/>
</dbReference>
<dbReference type="Proteomes" id="UP000580250">
    <property type="component" value="Unassembled WGS sequence"/>
</dbReference>
<name>A0A6V7VZL9_MELEN</name>
<gene>
    <name evidence="3" type="ORF">MENT_LOCUS32449</name>
</gene>
<dbReference type="InterPro" id="IPR000472">
    <property type="entry name" value="Activin_recp"/>
</dbReference>
<evidence type="ECO:0000313" key="4">
    <source>
        <dbReference type="Proteomes" id="UP000580250"/>
    </source>
</evidence>
<evidence type="ECO:0000259" key="2">
    <source>
        <dbReference type="Pfam" id="PF01064"/>
    </source>
</evidence>
<proteinExistence type="predicted"/>
<evidence type="ECO:0000313" key="3">
    <source>
        <dbReference type="EMBL" id="CAD2180377.1"/>
    </source>
</evidence>
<dbReference type="GO" id="GO:0016020">
    <property type="term" value="C:membrane"/>
    <property type="evidence" value="ECO:0007669"/>
    <property type="project" value="InterPro"/>
</dbReference>
<keyword evidence="1" id="KW-0732">Signal</keyword>
<evidence type="ECO:0000256" key="1">
    <source>
        <dbReference type="ARBA" id="ARBA00022729"/>
    </source>
</evidence>